<gene>
    <name evidence="2" type="ORF">RBSWK_04710</name>
</gene>
<name>L7CCN2_RHOBT</name>
<dbReference type="InterPro" id="IPR004027">
    <property type="entry name" value="SEC_C_motif"/>
</dbReference>
<dbReference type="Pfam" id="PF02810">
    <property type="entry name" value="SEC-C"/>
    <property type="match status" value="1"/>
</dbReference>
<dbReference type="Proteomes" id="UP000010959">
    <property type="component" value="Unassembled WGS sequence"/>
</dbReference>
<evidence type="ECO:0000313" key="3">
    <source>
        <dbReference type="Proteomes" id="UP000010959"/>
    </source>
</evidence>
<evidence type="ECO:0000256" key="1">
    <source>
        <dbReference type="SAM" id="MobiDB-lite"/>
    </source>
</evidence>
<dbReference type="SUPFAM" id="SSF103642">
    <property type="entry name" value="Sec-C motif"/>
    <property type="match status" value="1"/>
</dbReference>
<evidence type="ECO:0000313" key="2">
    <source>
        <dbReference type="EMBL" id="ELP31392.1"/>
    </source>
</evidence>
<feature type="region of interest" description="Disordered" evidence="1">
    <location>
        <begin position="627"/>
        <end position="652"/>
    </location>
</feature>
<dbReference type="RefSeq" id="WP_007339410.1">
    <property type="nucleotide sequence ID" value="NZ_AMWG01000130.1"/>
</dbReference>
<dbReference type="AlphaFoldDB" id="L7CCN2"/>
<comment type="caution">
    <text evidence="2">The sequence shown here is derived from an EMBL/GenBank/DDBJ whole genome shotgun (WGS) entry which is preliminary data.</text>
</comment>
<dbReference type="EMBL" id="AMWG01000130">
    <property type="protein sequence ID" value="ELP31392.1"/>
    <property type="molecule type" value="Genomic_DNA"/>
</dbReference>
<feature type="compositionally biased region" description="Basic residues" evidence="1">
    <location>
        <begin position="637"/>
        <end position="648"/>
    </location>
</feature>
<protein>
    <submittedName>
        <fullName evidence="2">SEC-C motif domain protein</fullName>
    </submittedName>
</protein>
<reference evidence="2 3" key="1">
    <citation type="journal article" date="2013" name="Mar. Genomics">
        <title>Expression of sulfatases in Rhodopirellula baltica and the diversity of sulfatases in the genus Rhodopirellula.</title>
        <authorList>
            <person name="Wegner C.E."/>
            <person name="Richter-Heitmann T."/>
            <person name="Klindworth A."/>
            <person name="Klockow C."/>
            <person name="Richter M."/>
            <person name="Achstetter T."/>
            <person name="Glockner F.O."/>
            <person name="Harder J."/>
        </authorList>
    </citation>
    <scope>NUCLEOTIDE SEQUENCE [LARGE SCALE GENOMIC DNA]</scope>
    <source>
        <strain evidence="2 3">SWK14</strain>
    </source>
</reference>
<feature type="compositionally biased region" description="Basic and acidic residues" evidence="1">
    <location>
        <begin position="627"/>
        <end position="636"/>
    </location>
</feature>
<accession>L7CCN2</accession>
<organism evidence="2 3">
    <name type="scientific">Rhodopirellula baltica SWK14</name>
    <dbReference type="NCBI Taxonomy" id="993516"/>
    <lineage>
        <taxon>Bacteria</taxon>
        <taxon>Pseudomonadati</taxon>
        <taxon>Planctomycetota</taxon>
        <taxon>Planctomycetia</taxon>
        <taxon>Pirellulales</taxon>
        <taxon>Pirellulaceae</taxon>
        <taxon>Rhodopirellula</taxon>
    </lineage>
</organism>
<dbReference type="Gene3D" id="3.10.450.50">
    <property type="match status" value="1"/>
</dbReference>
<sequence length="672" mass="75755">MQPQTYYGHLDSIKGDADAIEKEKRRLDKHIARLTRKVERTITPATAPGLLWSINLKELQRIAPLVGIPVSDLMGHSRYLRALCAKVAFKSGAISEDPQTDELLETCGTLWQAFFYREMLDDLKDLEGAREDRQQRAIAGMTSLLSAIQGELSYQEQARNRVGRLFSPFCVRVIEPALGVSVSQITAAFERVRGIVPERLEIARELMSPAHEHWEAFKKLAADGASDEELDHFMHNHPEHEKVGKEFSEGVRTINECLLFAPSDLDDVTDGRGEEFLRAFSFAPGGENQDFKTPYDEDIVRSRPFARLENGTFMLLDVCYCIYAPLSRLPECFDTPKLSERLRKRRDVALEDEASRLFTTVLKRAKSYRSYYTPVGSEGKRAERDLLLIDGDTVFVVESKASPLRSVKKRSDKVSRLATDVKKTIQAGYDQAVSVIEYLKSTSGTIDIFDNKGNVVSQIDTTNLVHFYPVVALDSYFGFIATDLDCWMKREETIGYPWVVDTDTLESIILKIDTPAKLAEFLGWRRSLHGIATNEDEAVFAGFYVRHGAVAMPGNGNVGSTMVLLDADYADVFEAEYFKRQGYDVEMPPEEIGPPVWSMMKRDGDVIDFSIDGKKFDSVNIRTGRDAKQMRRDAAHAKKLATGRKRPGRNAPCPCGSGQKYKKCCLKRRLSF</sequence>
<proteinExistence type="predicted"/>
<dbReference type="PATRIC" id="fig|993516.3.peg.5028"/>